<keyword evidence="1" id="KW-0812">Transmembrane</keyword>
<dbReference type="EMBL" id="LVEN01000001">
    <property type="protein sequence ID" value="OCB78335.1"/>
    <property type="molecule type" value="Genomic_DNA"/>
</dbReference>
<accession>A0ABX2XPY8</accession>
<feature type="transmembrane region" description="Helical" evidence="1">
    <location>
        <begin position="66"/>
        <end position="88"/>
    </location>
</feature>
<keyword evidence="3" id="KW-1185">Reference proteome</keyword>
<gene>
    <name evidence="2" type="ORF">FLP_01135</name>
</gene>
<name>A0ABX2XPY8_9FLAO</name>
<dbReference type="Proteomes" id="UP000093343">
    <property type="component" value="Unassembled WGS sequence"/>
</dbReference>
<reference evidence="3" key="1">
    <citation type="submission" date="2016-03" db="EMBL/GenBank/DDBJ databases">
        <title>Draft genome sequence of Paenibacillus glacialis DSM 22343.</title>
        <authorList>
            <person name="Shin S.-K."/>
            <person name="Yi H."/>
        </authorList>
    </citation>
    <scope>NUCLEOTIDE SEQUENCE [LARGE SCALE GENOMIC DNA]</scope>
    <source>
        <strain evidence="3">CCUG 60099</strain>
    </source>
</reference>
<proteinExistence type="predicted"/>
<sequence>MKKVQNENDFVSWVLIDSLGKLRFSKSSYYYIVVVPIIVKALDKVTSPLILNLGESELSINIDLPFSWYLFYFGAVAIAIGSLLYQIFCPEIIKSYKNYGEFLSSGESNNYLDRVASKYKIHNLYFAFIGQPYLEQKVKEPIKVPSMSRFEEPRTEEREKVVDYKHNIKYQEDRKEAFNQLHDKVKFSNKNLRYISFSLYMLGFAAFGWVIIQNIYYVVKHLL</sequence>
<keyword evidence="1" id="KW-0472">Membrane</keyword>
<evidence type="ECO:0000313" key="2">
    <source>
        <dbReference type="EMBL" id="OCB78335.1"/>
    </source>
</evidence>
<evidence type="ECO:0000313" key="3">
    <source>
        <dbReference type="Proteomes" id="UP000093343"/>
    </source>
</evidence>
<feature type="transmembrane region" description="Helical" evidence="1">
    <location>
        <begin position="28"/>
        <end position="46"/>
    </location>
</feature>
<organism evidence="2 3">
    <name type="scientific">Flavobacterium piscis</name>
    <dbReference type="NCBI Taxonomy" id="1114874"/>
    <lineage>
        <taxon>Bacteria</taxon>
        <taxon>Pseudomonadati</taxon>
        <taxon>Bacteroidota</taxon>
        <taxon>Flavobacteriia</taxon>
        <taxon>Flavobacteriales</taxon>
        <taxon>Flavobacteriaceae</taxon>
        <taxon>Flavobacterium</taxon>
    </lineage>
</organism>
<feature type="transmembrane region" description="Helical" evidence="1">
    <location>
        <begin position="194"/>
        <end position="219"/>
    </location>
</feature>
<protein>
    <submittedName>
        <fullName evidence="2">Uncharacterized protein</fullName>
    </submittedName>
</protein>
<dbReference type="RefSeq" id="WP_065447658.1">
    <property type="nucleotide sequence ID" value="NZ_LVEN01000001.1"/>
</dbReference>
<evidence type="ECO:0000256" key="1">
    <source>
        <dbReference type="SAM" id="Phobius"/>
    </source>
</evidence>
<comment type="caution">
    <text evidence="2">The sequence shown here is derived from an EMBL/GenBank/DDBJ whole genome shotgun (WGS) entry which is preliminary data.</text>
</comment>
<keyword evidence="1" id="KW-1133">Transmembrane helix</keyword>